<evidence type="ECO:0000313" key="2">
    <source>
        <dbReference type="Proteomes" id="UP000633943"/>
    </source>
</evidence>
<proteinExistence type="predicted"/>
<comment type="caution">
    <text evidence="1">The sequence shown here is derived from an EMBL/GenBank/DDBJ whole genome shotgun (WGS) entry which is preliminary data.</text>
</comment>
<dbReference type="RefSeq" id="WP_169202835.1">
    <property type="nucleotide sequence ID" value="NZ_CP059467.1"/>
</dbReference>
<dbReference type="Proteomes" id="UP000633943">
    <property type="component" value="Unassembled WGS sequence"/>
</dbReference>
<name>A0ABX1NXQ1_9RHOO</name>
<sequence length="89" mass="9808">MRHEWPPGWGAESTALFNFFSVHAVGAGDTVEIYKGIAKIAVVPVDIDFTMLRKTLPLLIDSYERGAKDGRASLAADFRSLLDVTGRRD</sequence>
<evidence type="ECO:0000313" key="1">
    <source>
        <dbReference type="EMBL" id="NMG16247.1"/>
    </source>
</evidence>
<keyword evidence="2" id="KW-1185">Reference proteome</keyword>
<reference evidence="1 2" key="1">
    <citation type="submission" date="2019-12" db="EMBL/GenBank/DDBJ databases">
        <title>Comparative genomics gives insights into the taxonomy of the Azoarcus-Aromatoleum group and reveals separate origins of nif in the plant-associated Azoarcus and non-plant-associated Aromatoleum sub-groups.</title>
        <authorList>
            <person name="Lafos M."/>
            <person name="Maluk M."/>
            <person name="Batista M."/>
            <person name="Junghare M."/>
            <person name="Carmona M."/>
            <person name="Faoro H."/>
            <person name="Cruz L.M."/>
            <person name="Battistoni F."/>
            <person name="De Souza E."/>
            <person name="Pedrosa F."/>
            <person name="Chen W.-M."/>
            <person name="Poole P.S."/>
            <person name="Dixon R.A."/>
            <person name="James E.K."/>
        </authorList>
    </citation>
    <scope>NUCLEOTIDE SEQUENCE [LARGE SCALE GENOMIC DNA]</scope>
    <source>
        <strain evidence="1 2">PbN1</strain>
    </source>
</reference>
<protein>
    <submittedName>
        <fullName evidence="1">Uncharacterized protein</fullName>
    </submittedName>
</protein>
<gene>
    <name evidence="1" type="ORF">GPA24_11970</name>
</gene>
<accession>A0ABX1NXQ1</accession>
<dbReference type="EMBL" id="WTVP01000031">
    <property type="protein sequence ID" value="NMG16247.1"/>
    <property type="molecule type" value="Genomic_DNA"/>
</dbReference>
<organism evidence="1 2">
    <name type="scientific">Aromatoleum bremense</name>
    <dbReference type="NCBI Taxonomy" id="76115"/>
    <lineage>
        <taxon>Bacteria</taxon>
        <taxon>Pseudomonadati</taxon>
        <taxon>Pseudomonadota</taxon>
        <taxon>Betaproteobacteria</taxon>
        <taxon>Rhodocyclales</taxon>
        <taxon>Rhodocyclaceae</taxon>
        <taxon>Aromatoleum</taxon>
    </lineage>
</organism>